<keyword evidence="3" id="KW-0805">Transcription regulation</keyword>
<feature type="region of interest" description="Disordered" evidence="6">
    <location>
        <begin position="1"/>
        <end position="35"/>
    </location>
</feature>
<feature type="region of interest" description="Disordered" evidence="6">
    <location>
        <begin position="69"/>
        <end position="148"/>
    </location>
</feature>
<dbReference type="RefSeq" id="XP_034011248.1">
    <property type="nucleotide sequence ID" value="XM_034156741.1"/>
</dbReference>
<organism evidence="7 8">
    <name type="scientific">Diutina rugosa</name>
    <name type="common">Yeast</name>
    <name type="synonym">Candida rugosa</name>
    <dbReference type="NCBI Taxonomy" id="5481"/>
    <lineage>
        <taxon>Eukaryota</taxon>
        <taxon>Fungi</taxon>
        <taxon>Dikarya</taxon>
        <taxon>Ascomycota</taxon>
        <taxon>Saccharomycotina</taxon>
        <taxon>Pichiomycetes</taxon>
        <taxon>Debaryomycetaceae</taxon>
        <taxon>Diutina</taxon>
    </lineage>
</organism>
<gene>
    <name evidence="7" type="ORF">DIURU_003925</name>
</gene>
<keyword evidence="8" id="KW-1185">Reference proteome</keyword>
<name>A0A642ULA7_DIURU</name>
<feature type="region of interest" description="Disordered" evidence="6">
    <location>
        <begin position="568"/>
        <end position="624"/>
    </location>
</feature>
<keyword evidence="4" id="KW-0804">Transcription</keyword>
<evidence type="ECO:0000256" key="5">
    <source>
        <dbReference type="ARBA" id="ARBA00023242"/>
    </source>
</evidence>
<feature type="compositionally biased region" description="Low complexity" evidence="6">
    <location>
        <begin position="69"/>
        <end position="83"/>
    </location>
</feature>
<evidence type="ECO:0000313" key="8">
    <source>
        <dbReference type="Proteomes" id="UP000449547"/>
    </source>
</evidence>
<comment type="caution">
    <text evidence="7">The sequence shown here is derived from an EMBL/GenBank/DDBJ whole genome shotgun (WGS) entry which is preliminary data.</text>
</comment>
<dbReference type="PANTHER" id="PTHR10019">
    <property type="entry name" value="SNF5"/>
    <property type="match status" value="1"/>
</dbReference>
<evidence type="ECO:0000313" key="7">
    <source>
        <dbReference type="EMBL" id="KAA8900109.1"/>
    </source>
</evidence>
<protein>
    <submittedName>
        <fullName evidence="7">Uncharacterized protein</fullName>
    </submittedName>
</protein>
<dbReference type="OMA" id="HEIDMAN"/>
<evidence type="ECO:0000256" key="3">
    <source>
        <dbReference type="ARBA" id="ARBA00023015"/>
    </source>
</evidence>
<evidence type="ECO:0000256" key="1">
    <source>
        <dbReference type="ARBA" id="ARBA00004123"/>
    </source>
</evidence>
<dbReference type="OrthoDB" id="515064at2759"/>
<dbReference type="EMBL" id="SWFT01000116">
    <property type="protein sequence ID" value="KAA8900109.1"/>
    <property type="molecule type" value="Genomic_DNA"/>
</dbReference>
<dbReference type="GeneID" id="54782576"/>
<dbReference type="GO" id="GO:0000228">
    <property type="term" value="C:nuclear chromosome"/>
    <property type="evidence" value="ECO:0007669"/>
    <property type="project" value="InterPro"/>
</dbReference>
<evidence type="ECO:0000256" key="6">
    <source>
        <dbReference type="SAM" id="MobiDB-lite"/>
    </source>
</evidence>
<accession>A0A642ULA7</accession>
<proteinExistence type="inferred from homology"/>
<feature type="compositionally biased region" description="Low complexity" evidence="6">
    <location>
        <begin position="92"/>
        <end position="105"/>
    </location>
</feature>
<comment type="subcellular location">
    <subcellularLocation>
        <location evidence="1">Nucleus</location>
    </subcellularLocation>
</comment>
<dbReference type="Proteomes" id="UP000449547">
    <property type="component" value="Unassembled WGS sequence"/>
</dbReference>
<feature type="compositionally biased region" description="Low complexity" evidence="6">
    <location>
        <begin position="590"/>
        <end position="608"/>
    </location>
</feature>
<evidence type="ECO:0000256" key="4">
    <source>
        <dbReference type="ARBA" id="ARBA00023163"/>
    </source>
</evidence>
<comment type="similarity">
    <text evidence="2">Belongs to the SNF5 family.</text>
</comment>
<keyword evidence="5" id="KW-0539">Nucleus</keyword>
<dbReference type="InterPro" id="IPR006939">
    <property type="entry name" value="SNF5"/>
</dbReference>
<dbReference type="AlphaFoldDB" id="A0A642ULA7"/>
<evidence type="ECO:0000256" key="2">
    <source>
        <dbReference type="ARBA" id="ARBA00010239"/>
    </source>
</evidence>
<reference evidence="7 8" key="1">
    <citation type="submission" date="2019-07" db="EMBL/GenBank/DDBJ databases">
        <title>Genome assembly of two rare yeast pathogens: Diutina rugosa and Trichomonascus ciferrii.</title>
        <authorList>
            <person name="Mixao V."/>
            <person name="Saus E."/>
            <person name="Hansen A."/>
            <person name="Lass-Flor C."/>
            <person name="Gabaldon T."/>
        </authorList>
    </citation>
    <scope>NUCLEOTIDE SEQUENCE [LARGE SCALE GENOMIC DNA]</scope>
    <source>
        <strain evidence="7 8">CBS 613</strain>
    </source>
</reference>
<sequence>MNFNQGNMMSQGSMGQPPYGGGGQPSQPPPQGMRQFPTTALAQMTPQQLQQLKNHPQYQEIIRQYAHRQMMLQQQQQQHQQQPPQQPPQPMQAPMGQPTPAMMAQRQHSGAMPRQPGPMAAAQLAARQGMGVAPGGVPQPHPAAVGAGQLPPGVAPGAAPPAMALAAGGGGIDPTTGRRVTAAVPAVPGAIAAAAAAAAVTQPPPPPPIEANAIQVPPIINPDQYSRPVLASLKSNKMDDAHYWSKQLEKEGKPVPSDVKLYENIVDADSKYLKQYKEQLRGSKQLLADLQRDSVSYNEIKQLRVNAITLSSKHTFNNSIWGEGYQGYGNGITNAPTKLVLPGKDITDRQINERVLKQRQSGEKPHFVPIRLEFDFERDKFKLRDTFLWDLNEEVITVESFVHQLIDDYKFVSAENYSTILASVKEQIAEYTKIPERTSGELRVPIKVNVVINDTQLVDKFEWDILNCHDGDAEEFATQLCDEMGLPGEFATAVSHIIREQTQMYHKALSFTGYSFDGAPIQEEETRSHLLPQLKTGDDFYTVLRNSQAVIEYGPSVQKLSQQEVEKLDKEIERDSRRKRRHNLNEDHLASLAGASGAASNRGPSSRRMAFHSGRGGPALPDLSDVPKTFRTPAPSSVLPGAADVGVPRVYDYAEVSAFKTQVRNPDYRPPLAADAVRYHWDANHGTFMVKLKFRRLN</sequence>
<dbReference type="VEuPathDB" id="FungiDB:DIURU_003925"/>
<dbReference type="GO" id="GO:0006338">
    <property type="term" value="P:chromatin remodeling"/>
    <property type="evidence" value="ECO:0007669"/>
    <property type="project" value="InterPro"/>
</dbReference>
<dbReference type="Pfam" id="PF04855">
    <property type="entry name" value="SNF5"/>
    <property type="match status" value="1"/>
</dbReference>